<dbReference type="AlphaFoldDB" id="E4ZLP1"/>
<keyword evidence="3" id="KW-1185">Reference proteome</keyword>
<proteinExistence type="predicted"/>
<protein>
    <submittedName>
        <fullName evidence="2">Predicted protein</fullName>
    </submittedName>
</protein>
<accession>E4ZLP1</accession>
<name>E4ZLP1_LEPMJ</name>
<evidence type="ECO:0000256" key="1">
    <source>
        <dbReference type="SAM" id="MobiDB-lite"/>
    </source>
</evidence>
<gene>
    <name evidence="2" type="ORF">LEMA_P054270.1</name>
</gene>
<reference evidence="3" key="1">
    <citation type="journal article" date="2011" name="Nat. Commun.">
        <title>Effector diversification within compartments of the Leptosphaeria maculans genome affected by Repeat-Induced Point mutations.</title>
        <authorList>
            <person name="Rouxel T."/>
            <person name="Grandaubert J."/>
            <person name="Hane J.K."/>
            <person name="Hoede C."/>
            <person name="van de Wouw A.P."/>
            <person name="Couloux A."/>
            <person name="Dominguez V."/>
            <person name="Anthouard V."/>
            <person name="Bally P."/>
            <person name="Bourras S."/>
            <person name="Cozijnsen A.J."/>
            <person name="Ciuffetti L.M."/>
            <person name="Degrave A."/>
            <person name="Dilmaghani A."/>
            <person name="Duret L."/>
            <person name="Fudal I."/>
            <person name="Goodwin S.B."/>
            <person name="Gout L."/>
            <person name="Glaser N."/>
            <person name="Linglin J."/>
            <person name="Kema G.H.J."/>
            <person name="Lapalu N."/>
            <person name="Lawrence C.B."/>
            <person name="May K."/>
            <person name="Meyer M."/>
            <person name="Ollivier B."/>
            <person name="Poulain J."/>
            <person name="Schoch C.L."/>
            <person name="Simon A."/>
            <person name="Spatafora J.W."/>
            <person name="Stachowiak A."/>
            <person name="Turgeon B.G."/>
            <person name="Tyler B.M."/>
            <person name="Vincent D."/>
            <person name="Weissenbach J."/>
            <person name="Amselem J."/>
            <person name="Quesneville H."/>
            <person name="Oliver R.P."/>
            <person name="Wincker P."/>
            <person name="Balesdent M.-H."/>
            <person name="Howlett B.J."/>
        </authorList>
    </citation>
    <scope>NUCLEOTIDE SEQUENCE [LARGE SCALE GENOMIC DNA]</scope>
    <source>
        <strain evidence="3">JN3 / isolate v23.1.3 / race Av1-4-5-6-7-8</strain>
    </source>
</reference>
<dbReference type="InParanoid" id="E4ZLP1"/>
<feature type="compositionally biased region" description="Low complexity" evidence="1">
    <location>
        <begin position="63"/>
        <end position="73"/>
    </location>
</feature>
<dbReference type="Proteomes" id="UP000002668">
    <property type="component" value="Genome"/>
</dbReference>
<dbReference type="VEuPathDB" id="FungiDB:LEMA_P054270.1"/>
<evidence type="ECO:0000313" key="3">
    <source>
        <dbReference type="Proteomes" id="UP000002668"/>
    </source>
</evidence>
<sequence>MVTEPYHCYYDWLQLPSSPLHSTPLAFIKIPIFNPTTNLTKSQSPPSPTQSITTTPVPPSPPFTLLTPSPASPVLTPPLSK</sequence>
<feature type="compositionally biased region" description="Low complexity" evidence="1">
    <location>
        <begin position="40"/>
        <end position="55"/>
    </location>
</feature>
<dbReference type="HOGENOM" id="CLU_2574296_0_0_1"/>
<organism evidence="3">
    <name type="scientific">Leptosphaeria maculans (strain JN3 / isolate v23.1.3 / race Av1-4-5-6-7-8)</name>
    <name type="common">Blackleg fungus</name>
    <name type="synonym">Phoma lingam</name>
    <dbReference type="NCBI Taxonomy" id="985895"/>
    <lineage>
        <taxon>Eukaryota</taxon>
        <taxon>Fungi</taxon>
        <taxon>Dikarya</taxon>
        <taxon>Ascomycota</taxon>
        <taxon>Pezizomycotina</taxon>
        <taxon>Dothideomycetes</taxon>
        <taxon>Pleosporomycetidae</taxon>
        <taxon>Pleosporales</taxon>
        <taxon>Pleosporineae</taxon>
        <taxon>Leptosphaeriaceae</taxon>
        <taxon>Plenodomus</taxon>
        <taxon>Plenodomus lingam/Leptosphaeria maculans species complex</taxon>
    </lineage>
</organism>
<evidence type="ECO:0000313" key="2">
    <source>
        <dbReference type="EMBL" id="CBX92721.1"/>
    </source>
</evidence>
<feature type="region of interest" description="Disordered" evidence="1">
    <location>
        <begin position="38"/>
        <end position="81"/>
    </location>
</feature>
<dbReference type="EMBL" id="FP929094">
    <property type="protein sequence ID" value="CBX92721.1"/>
    <property type="molecule type" value="Genomic_DNA"/>
</dbReference>